<protein>
    <submittedName>
        <fullName evidence="4">Putative hydrolase of the HAD superfamily</fullName>
    </submittedName>
</protein>
<dbReference type="InterPro" id="IPR006439">
    <property type="entry name" value="HAD-SF_hydro_IA"/>
</dbReference>
<dbReference type="PANTHER" id="PTHR46470:SF4">
    <property type="entry name" value="5-AMINO-6-(5-PHOSPHO-D-RIBITYLAMINO)URACIL PHOSPHATASE YIGB"/>
    <property type="match status" value="1"/>
</dbReference>
<comment type="cofactor">
    <cofactor evidence="1">
        <name>Mg(2+)</name>
        <dbReference type="ChEBI" id="CHEBI:18420"/>
    </cofactor>
</comment>
<dbReference type="Pfam" id="PF00702">
    <property type="entry name" value="Hydrolase"/>
    <property type="match status" value="1"/>
</dbReference>
<keyword evidence="5" id="KW-1185">Reference proteome</keyword>
<evidence type="ECO:0000256" key="3">
    <source>
        <dbReference type="ARBA" id="ARBA00022842"/>
    </source>
</evidence>
<accession>A0A1I1SNB6</accession>
<dbReference type="Proteomes" id="UP000198862">
    <property type="component" value="Unassembled WGS sequence"/>
</dbReference>
<dbReference type="Gene3D" id="3.40.50.1000">
    <property type="entry name" value="HAD superfamily/HAD-like"/>
    <property type="match status" value="1"/>
</dbReference>
<reference evidence="4 5" key="1">
    <citation type="submission" date="2016-10" db="EMBL/GenBank/DDBJ databases">
        <authorList>
            <person name="de Groot N.N."/>
        </authorList>
    </citation>
    <scope>NUCLEOTIDE SEQUENCE [LARGE SCALE GENOMIC DNA]</scope>
    <source>
        <strain evidence="4 5">DSM 6059</strain>
    </source>
</reference>
<organism evidence="4 5">
    <name type="scientific">Pseudoalteromonas denitrificans DSM 6059</name>
    <dbReference type="NCBI Taxonomy" id="1123010"/>
    <lineage>
        <taxon>Bacteria</taxon>
        <taxon>Pseudomonadati</taxon>
        <taxon>Pseudomonadota</taxon>
        <taxon>Gammaproteobacteria</taxon>
        <taxon>Alteromonadales</taxon>
        <taxon>Pseudoalteromonadaceae</taxon>
        <taxon>Pseudoalteromonas</taxon>
    </lineage>
</organism>
<dbReference type="SFLD" id="SFLDS00003">
    <property type="entry name" value="Haloacid_Dehalogenase"/>
    <property type="match status" value="1"/>
</dbReference>
<dbReference type="PANTHER" id="PTHR46470">
    <property type="entry name" value="N-ACYLNEURAMINATE-9-PHOSPHATASE"/>
    <property type="match status" value="1"/>
</dbReference>
<dbReference type="AlphaFoldDB" id="A0A1I1SNB6"/>
<evidence type="ECO:0000313" key="4">
    <source>
        <dbReference type="EMBL" id="SFD45373.1"/>
    </source>
</evidence>
<sequence length="237" mass="27026">MKIYRKLSQIKILSFDLDDTLYDNKPIIKSAIAAQFDYIKKIKIWGNKWVEQGPDFWHKCRTTVQKEVPGIEQNVTLLRQTALKYGFKYIGLNEQDSQMHAHKAYKAFIDTRSQIIVKPEVLTLLKKLSKKYTLIAITNGNVDISQFSLKNSFEFLLMAGFDGPQKPAPNMFELAANKLNVSLSNILHIGDNLDSDIQGANNIGCMSCWLNEEPIKTQYKGLADIEISNILQLEKLL</sequence>
<dbReference type="NCBIfam" id="TIGR01549">
    <property type="entry name" value="HAD-SF-IA-v1"/>
    <property type="match status" value="1"/>
</dbReference>
<gene>
    <name evidence="4" type="ORF">SAMN02745724_04566</name>
</gene>
<dbReference type="EMBL" id="FOLO01000059">
    <property type="protein sequence ID" value="SFD45373.1"/>
    <property type="molecule type" value="Genomic_DNA"/>
</dbReference>
<name>A0A1I1SNB6_9GAMM</name>
<evidence type="ECO:0000256" key="1">
    <source>
        <dbReference type="ARBA" id="ARBA00001946"/>
    </source>
</evidence>
<dbReference type="Gene3D" id="1.20.120.1600">
    <property type="match status" value="1"/>
</dbReference>
<evidence type="ECO:0000313" key="5">
    <source>
        <dbReference type="Proteomes" id="UP000198862"/>
    </source>
</evidence>
<keyword evidence="2 4" id="KW-0378">Hydrolase</keyword>
<dbReference type="InterPro" id="IPR036412">
    <property type="entry name" value="HAD-like_sf"/>
</dbReference>
<keyword evidence="3" id="KW-0460">Magnesium</keyword>
<dbReference type="RefSeq" id="WP_177208144.1">
    <property type="nucleotide sequence ID" value="NZ_FOLO01000059.1"/>
</dbReference>
<evidence type="ECO:0000256" key="2">
    <source>
        <dbReference type="ARBA" id="ARBA00022801"/>
    </source>
</evidence>
<dbReference type="GO" id="GO:0016787">
    <property type="term" value="F:hydrolase activity"/>
    <property type="evidence" value="ECO:0007669"/>
    <property type="project" value="UniProtKB-KW"/>
</dbReference>
<dbReference type="GO" id="GO:0009231">
    <property type="term" value="P:riboflavin biosynthetic process"/>
    <property type="evidence" value="ECO:0007669"/>
    <property type="project" value="TreeGrafter"/>
</dbReference>
<dbReference type="InterPro" id="IPR023214">
    <property type="entry name" value="HAD_sf"/>
</dbReference>
<dbReference type="SUPFAM" id="SSF56784">
    <property type="entry name" value="HAD-like"/>
    <property type="match status" value="1"/>
</dbReference>
<dbReference type="STRING" id="1123010.SAMN02745724_04566"/>
<proteinExistence type="predicted"/>
<dbReference type="InterPro" id="IPR051400">
    <property type="entry name" value="HAD-like_hydrolase"/>
</dbReference>
<dbReference type="SFLD" id="SFLDG01129">
    <property type="entry name" value="C1.5:_HAD__Beta-PGM__Phosphata"/>
    <property type="match status" value="1"/>
</dbReference>
<dbReference type="NCBIfam" id="TIGR01509">
    <property type="entry name" value="HAD-SF-IA-v3"/>
    <property type="match status" value="1"/>
</dbReference>